<proteinExistence type="inferred from homology"/>
<dbReference type="SUPFAM" id="SSF51735">
    <property type="entry name" value="NAD(P)-binding Rossmann-fold domains"/>
    <property type="match status" value="1"/>
</dbReference>
<dbReference type="RefSeq" id="WP_237338384.1">
    <property type="nucleotide sequence ID" value="NZ_BAABCM010000003.1"/>
</dbReference>
<comment type="caution">
    <text evidence="4">The sequence shown here is derived from an EMBL/GenBank/DDBJ whole genome shotgun (WGS) entry which is preliminary data.</text>
</comment>
<dbReference type="InterPro" id="IPR002347">
    <property type="entry name" value="SDR_fam"/>
</dbReference>
<feature type="domain" description="Ketoreductase" evidence="3">
    <location>
        <begin position="11"/>
        <end position="183"/>
    </location>
</feature>
<dbReference type="EMBL" id="BAABCM010000003">
    <property type="protein sequence ID" value="GAA3810677.1"/>
    <property type="molecule type" value="Genomic_DNA"/>
</dbReference>
<evidence type="ECO:0000259" key="3">
    <source>
        <dbReference type="SMART" id="SM00822"/>
    </source>
</evidence>
<dbReference type="InterPro" id="IPR036291">
    <property type="entry name" value="NAD(P)-bd_dom_sf"/>
</dbReference>
<dbReference type="InterPro" id="IPR057326">
    <property type="entry name" value="KR_dom"/>
</dbReference>
<dbReference type="InterPro" id="IPR020904">
    <property type="entry name" value="Sc_DH/Rdtase_CS"/>
</dbReference>
<keyword evidence="5" id="KW-1185">Reference proteome</keyword>
<dbReference type="PROSITE" id="PS00061">
    <property type="entry name" value="ADH_SHORT"/>
    <property type="match status" value="1"/>
</dbReference>
<evidence type="ECO:0000256" key="1">
    <source>
        <dbReference type="ARBA" id="ARBA00006484"/>
    </source>
</evidence>
<keyword evidence="2" id="KW-0560">Oxidoreductase</keyword>
<protein>
    <submittedName>
        <fullName evidence="4">SDR family oxidoreductase</fullName>
    </submittedName>
</protein>
<dbReference type="PRINTS" id="PR00081">
    <property type="entry name" value="GDHRDH"/>
</dbReference>
<evidence type="ECO:0000313" key="4">
    <source>
        <dbReference type="EMBL" id="GAA3810677.1"/>
    </source>
</evidence>
<reference evidence="5" key="1">
    <citation type="journal article" date="2019" name="Int. J. Syst. Evol. Microbiol.">
        <title>The Global Catalogue of Microorganisms (GCM) 10K type strain sequencing project: providing services to taxonomists for standard genome sequencing and annotation.</title>
        <authorList>
            <consortium name="The Broad Institute Genomics Platform"/>
            <consortium name="The Broad Institute Genome Sequencing Center for Infectious Disease"/>
            <person name="Wu L."/>
            <person name="Ma J."/>
        </authorList>
    </citation>
    <scope>NUCLEOTIDE SEQUENCE [LARGE SCALE GENOMIC DNA]</scope>
    <source>
        <strain evidence="5">JCM 17017</strain>
    </source>
</reference>
<organism evidence="4 5">
    <name type="scientific">Amycolatopsis tucumanensis</name>
    <dbReference type="NCBI Taxonomy" id="401106"/>
    <lineage>
        <taxon>Bacteria</taxon>
        <taxon>Bacillati</taxon>
        <taxon>Actinomycetota</taxon>
        <taxon>Actinomycetes</taxon>
        <taxon>Pseudonocardiales</taxon>
        <taxon>Pseudonocardiaceae</taxon>
        <taxon>Amycolatopsis</taxon>
    </lineage>
</organism>
<dbReference type="PANTHER" id="PTHR43477:SF1">
    <property type="entry name" value="DIHYDROANTICAPSIN 7-DEHYDROGENASE"/>
    <property type="match status" value="1"/>
</dbReference>
<dbReference type="PANTHER" id="PTHR43477">
    <property type="entry name" value="DIHYDROANTICAPSIN 7-DEHYDROGENASE"/>
    <property type="match status" value="1"/>
</dbReference>
<accession>A0ABP7I336</accession>
<gene>
    <name evidence="4" type="ORF">GCM10022380_30570</name>
</gene>
<dbReference type="CDD" id="cd05233">
    <property type="entry name" value="SDR_c"/>
    <property type="match status" value="1"/>
</dbReference>
<dbReference type="InterPro" id="IPR051122">
    <property type="entry name" value="SDR_DHRS6-like"/>
</dbReference>
<name>A0ABP7I336_9PSEU</name>
<evidence type="ECO:0000256" key="2">
    <source>
        <dbReference type="ARBA" id="ARBA00023002"/>
    </source>
</evidence>
<dbReference type="Gene3D" id="3.40.50.720">
    <property type="entry name" value="NAD(P)-binding Rossmann-like Domain"/>
    <property type="match status" value="1"/>
</dbReference>
<comment type="similarity">
    <text evidence="1">Belongs to the short-chain dehydrogenases/reductases (SDR) family.</text>
</comment>
<dbReference type="SMART" id="SM00822">
    <property type="entry name" value="PKS_KR"/>
    <property type="match status" value="1"/>
</dbReference>
<dbReference type="Proteomes" id="UP001501624">
    <property type="component" value="Unassembled WGS sequence"/>
</dbReference>
<evidence type="ECO:0000313" key="5">
    <source>
        <dbReference type="Proteomes" id="UP001501624"/>
    </source>
</evidence>
<dbReference type="Pfam" id="PF13561">
    <property type="entry name" value="adh_short_C2"/>
    <property type="match status" value="1"/>
</dbReference>
<dbReference type="PRINTS" id="PR00080">
    <property type="entry name" value="SDRFAMILY"/>
</dbReference>
<sequence>MTDDAMDFAGRVVVVTGASRGIGSELARAFAQRGARLGLLARDIGALKRLADDLPTEVTTFGCDVSDPAETDTAIKGVAEQFGRIDSVVANAGVSLPSHRAHKLSDDVWRRVIDVNLTGTFNTARAAHAHLAATGRGRLVLTSSIMARVPRRGLSAYVASKAGIEGLTRALAVDWAVDGILVNAVAPGFFDIGLGSAFGSDERLRTQVLAKTPQGRLGSIEELANVVMYLSGDRCGYLTGEVLTVSGGYGLG</sequence>